<dbReference type="InterPro" id="IPR051935">
    <property type="entry name" value="HSDL2"/>
</dbReference>
<dbReference type="SUPFAM" id="SSF51735">
    <property type="entry name" value="NAD(P)-binding Rossmann-fold domains"/>
    <property type="match status" value="1"/>
</dbReference>
<dbReference type="EMBL" id="AP022563">
    <property type="protein sequence ID" value="BBX18157.1"/>
    <property type="molecule type" value="Genomic_DNA"/>
</dbReference>
<dbReference type="InterPro" id="IPR036291">
    <property type="entry name" value="NAD(P)-bd_dom_sf"/>
</dbReference>
<keyword evidence="2" id="KW-1185">Reference proteome</keyword>
<dbReference type="KEGG" id="mdu:MDUV_30170"/>
<reference evidence="1 2" key="1">
    <citation type="journal article" date="2019" name="Emerg. Microbes Infect.">
        <title>Comprehensive subspecies identification of 175 nontuberculous mycobacteria species based on 7547 genomic profiles.</title>
        <authorList>
            <person name="Matsumoto Y."/>
            <person name="Kinjo T."/>
            <person name="Motooka D."/>
            <person name="Nabeya D."/>
            <person name="Jung N."/>
            <person name="Uechi K."/>
            <person name="Horii T."/>
            <person name="Iida T."/>
            <person name="Fujita J."/>
            <person name="Nakamura S."/>
        </authorList>
    </citation>
    <scope>NUCLEOTIDE SEQUENCE [LARGE SCALE GENOMIC DNA]</scope>
    <source>
        <strain evidence="1 2">JCM 6396</strain>
    </source>
</reference>
<evidence type="ECO:0000313" key="1">
    <source>
        <dbReference type="EMBL" id="BBX18157.1"/>
    </source>
</evidence>
<accession>A0A7I7K274</accession>
<dbReference type="Proteomes" id="UP000467006">
    <property type="component" value="Chromosome"/>
</dbReference>
<sequence length="148" mass="15975">MKGRDNPHILTLSPPIRLEPEWLKPTAYMMAKFGMTLCALGIAEELRDDGIASNTLWPRTLVATAAVQNLLGGDEAMARARKPEVYADAAYAVLAQPAKSYTGRSLLCEDVLLEAGVTDLSVYDCVPGSDLGLDLWVDSPNPPGYTSH</sequence>
<evidence type="ECO:0000313" key="2">
    <source>
        <dbReference type="Proteomes" id="UP000467006"/>
    </source>
</evidence>
<gene>
    <name evidence="1" type="ORF">MDUV_30170</name>
</gene>
<evidence type="ECO:0008006" key="3">
    <source>
        <dbReference type="Google" id="ProtNLM"/>
    </source>
</evidence>
<protein>
    <recommendedName>
        <fullName evidence="3">Short chain dehydrogenase</fullName>
    </recommendedName>
</protein>
<dbReference type="Gene3D" id="3.40.50.720">
    <property type="entry name" value="NAD(P)-binding Rossmann-like Domain"/>
    <property type="match status" value="1"/>
</dbReference>
<dbReference type="PANTHER" id="PTHR42808">
    <property type="entry name" value="HYDROXYSTEROID DEHYDROGENASE-LIKE PROTEIN 2"/>
    <property type="match status" value="1"/>
</dbReference>
<name>A0A7I7K274_9MYCO</name>
<organism evidence="1 2">
    <name type="scientific">Mycolicibacterium duvalii</name>
    <dbReference type="NCBI Taxonomy" id="39688"/>
    <lineage>
        <taxon>Bacteria</taxon>
        <taxon>Bacillati</taxon>
        <taxon>Actinomycetota</taxon>
        <taxon>Actinomycetes</taxon>
        <taxon>Mycobacteriales</taxon>
        <taxon>Mycobacteriaceae</taxon>
        <taxon>Mycolicibacterium</taxon>
    </lineage>
</organism>
<dbReference type="AlphaFoldDB" id="A0A7I7K274"/>
<dbReference type="PANTHER" id="PTHR42808:SF3">
    <property type="entry name" value="HYDROXYSTEROID DEHYDROGENASE-LIKE PROTEIN 2"/>
    <property type="match status" value="1"/>
</dbReference>
<proteinExistence type="predicted"/>